<dbReference type="InterPro" id="IPR009057">
    <property type="entry name" value="Homeodomain-like_sf"/>
</dbReference>
<proteinExistence type="inferred from homology"/>
<feature type="compositionally biased region" description="Polar residues" evidence="7">
    <location>
        <begin position="47"/>
        <end position="73"/>
    </location>
</feature>
<evidence type="ECO:0000256" key="1">
    <source>
        <dbReference type="ARBA" id="ARBA00004123"/>
    </source>
</evidence>
<dbReference type="PANTHER" id="PTHR11211:SF40">
    <property type="entry name" value="MIRROR, ISOFORM C"/>
    <property type="match status" value="1"/>
</dbReference>
<keyword evidence="3 6" id="KW-0238">DNA-binding</keyword>
<feature type="DNA-binding region" description="Homeobox" evidence="6">
    <location>
        <begin position="179"/>
        <end position="241"/>
    </location>
</feature>
<comment type="similarity">
    <text evidence="2">Belongs to the TALE/IRO homeobox family.</text>
</comment>
<dbReference type="InterPro" id="IPR001356">
    <property type="entry name" value="HD"/>
</dbReference>
<gene>
    <name evidence="10" type="primary">LOC106457579</name>
</gene>
<feature type="compositionally biased region" description="Basic and acidic residues" evidence="7">
    <location>
        <begin position="241"/>
        <end position="266"/>
    </location>
</feature>
<dbReference type="SUPFAM" id="SSF46689">
    <property type="entry name" value="Homeodomain-like"/>
    <property type="match status" value="1"/>
</dbReference>
<reference evidence="10" key="1">
    <citation type="submission" date="2025-08" db="UniProtKB">
        <authorList>
            <consortium name="RefSeq"/>
        </authorList>
    </citation>
    <scope>IDENTIFICATION</scope>
    <source>
        <tissue evidence="10">Muscle</tissue>
    </source>
</reference>
<feature type="region of interest" description="Disordered" evidence="7">
    <location>
        <begin position="1"/>
        <end position="27"/>
    </location>
</feature>
<dbReference type="Proteomes" id="UP000694941">
    <property type="component" value="Unplaced"/>
</dbReference>
<dbReference type="SMART" id="SM00389">
    <property type="entry name" value="HOX"/>
    <property type="match status" value="1"/>
</dbReference>
<dbReference type="PROSITE" id="PS50071">
    <property type="entry name" value="HOMEOBOX_2"/>
    <property type="match status" value="1"/>
</dbReference>
<protein>
    <submittedName>
        <fullName evidence="10">Iroquois-class homeodomain protein IRX-6-like</fullName>
    </submittedName>
</protein>
<feature type="region of interest" description="Disordered" evidence="7">
    <location>
        <begin position="533"/>
        <end position="552"/>
    </location>
</feature>
<name>A0ABM1S6N3_LIMPO</name>
<keyword evidence="5 6" id="KW-0539">Nucleus</keyword>
<evidence type="ECO:0000313" key="10">
    <source>
        <dbReference type="RefSeq" id="XP_022239288.1"/>
    </source>
</evidence>
<dbReference type="SMART" id="SM00548">
    <property type="entry name" value="IRO"/>
    <property type="match status" value="1"/>
</dbReference>
<evidence type="ECO:0000256" key="2">
    <source>
        <dbReference type="ARBA" id="ARBA00008446"/>
    </source>
</evidence>
<feature type="domain" description="Homeobox" evidence="8">
    <location>
        <begin position="177"/>
        <end position="240"/>
    </location>
</feature>
<comment type="subcellular location">
    <subcellularLocation>
        <location evidence="1 6">Nucleus</location>
    </subcellularLocation>
</comment>
<feature type="region of interest" description="Disordered" evidence="7">
    <location>
        <begin position="241"/>
        <end position="337"/>
    </location>
</feature>
<dbReference type="Pfam" id="PF05920">
    <property type="entry name" value="Homeobox_KN"/>
    <property type="match status" value="1"/>
</dbReference>
<evidence type="ECO:0000256" key="7">
    <source>
        <dbReference type="SAM" id="MobiDB-lite"/>
    </source>
</evidence>
<dbReference type="InterPro" id="IPR003893">
    <property type="entry name" value="Iroquois_homeo"/>
</dbReference>
<evidence type="ECO:0000259" key="8">
    <source>
        <dbReference type="PROSITE" id="PS50071"/>
    </source>
</evidence>
<dbReference type="InterPro" id="IPR008422">
    <property type="entry name" value="KN_HD"/>
</dbReference>
<dbReference type="Gene3D" id="1.10.10.60">
    <property type="entry name" value="Homeodomain-like"/>
    <property type="match status" value="1"/>
</dbReference>
<sequence>MENGDIEERVHQLENEKQKKKTYIRDHQEPWDRASLKRTLPWELLGNTGQAGPSGTACCETSRSPLATDSHATQPPPPHAAVCSLPPAYDSRLLSPYSQLPTSLTGSSRFYNGAGYAADQASYHNFAGVDSSAFYPAALNPAYTMKEAADNHWRSITQPASYYYDPALASYGYGGLELNVARRKNVTRDSTSTLKAWLNEHRKNPYPTKGEKIMLAIITKMTLTQVSTWFANARRRLKRDNKMTWEPRNKTETDPDDNSDVKKNNDAEEPEIQDQVDKGDDSCEDSNAGKGDVSIRSNGPTNEEGFMLTVDCSEPSRTDQEYQIKTASIPGRDNDVYQYSRTNDEQSLTHFRSTIKSKNTSFSGSSTYDISNDYQQPSGLSTNVVSFTPSGSSASPSPDLSGIGSFISSPRDLSTDSKEDPDTSCEIPEESSSKPKIWSLADTATSKSPPPQQANLQNPFVPEAQDCLVRGTVGGTGTWITSGNGYHNGRSGAVILNSSGKTSGFFSNTTYSSYSSSSNSVSQPSSGSVVYNGGAPTFSPLPPHADTPPETPPNMKLSCNAPLYLGSSSSNNYLAAQHSAQPYLVHGTSSSGSSTAYSLSHMTGDKVSNVYSMNYIGSSSYRPDCVINDYYNQ</sequence>
<dbReference type="CDD" id="cd00086">
    <property type="entry name" value="homeodomain"/>
    <property type="match status" value="1"/>
</dbReference>
<dbReference type="PROSITE" id="PS00027">
    <property type="entry name" value="HOMEOBOX_1"/>
    <property type="match status" value="1"/>
</dbReference>
<evidence type="ECO:0000256" key="3">
    <source>
        <dbReference type="ARBA" id="ARBA00023125"/>
    </source>
</evidence>
<evidence type="ECO:0000256" key="4">
    <source>
        <dbReference type="ARBA" id="ARBA00023155"/>
    </source>
</evidence>
<feature type="region of interest" description="Disordered" evidence="7">
    <location>
        <begin position="382"/>
        <end position="437"/>
    </location>
</feature>
<dbReference type="InterPro" id="IPR017970">
    <property type="entry name" value="Homeobox_CS"/>
</dbReference>
<feature type="compositionally biased region" description="Pro residues" evidence="7">
    <location>
        <begin position="539"/>
        <end position="552"/>
    </location>
</feature>
<organism evidence="9 10">
    <name type="scientific">Limulus polyphemus</name>
    <name type="common">Atlantic horseshoe crab</name>
    <dbReference type="NCBI Taxonomy" id="6850"/>
    <lineage>
        <taxon>Eukaryota</taxon>
        <taxon>Metazoa</taxon>
        <taxon>Ecdysozoa</taxon>
        <taxon>Arthropoda</taxon>
        <taxon>Chelicerata</taxon>
        <taxon>Merostomata</taxon>
        <taxon>Xiphosura</taxon>
        <taxon>Limulidae</taxon>
        <taxon>Limulus</taxon>
    </lineage>
</organism>
<evidence type="ECO:0000256" key="6">
    <source>
        <dbReference type="PROSITE-ProRule" id="PRU00108"/>
    </source>
</evidence>
<feature type="region of interest" description="Disordered" evidence="7">
    <location>
        <begin position="47"/>
        <end position="78"/>
    </location>
</feature>
<evidence type="ECO:0000313" key="9">
    <source>
        <dbReference type="Proteomes" id="UP000694941"/>
    </source>
</evidence>
<keyword evidence="4 6" id="KW-0371">Homeobox</keyword>
<dbReference type="RefSeq" id="XP_022239288.1">
    <property type="nucleotide sequence ID" value="XM_022383580.1"/>
</dbReference>
<dbReference type="PANTHER" id="PTHR11211">
    <property type="entry name" value="IROQUOIS-CLASS HOMEODOMAIN PROTEIN IRX"/>
    <property type="match status" value="1"/>
</dbReference>
<accession>A0ABM1S6N3</accession>
<feature type="compositionally biased region" description="Low complexity" evidence="7">
    <location>
        <begin position="386"/>
        <end position="401"/>
    </location>
</feature>
<keyword evidence="9" id="KW-1185">Reference proteome</keyword>
<dbReference type="GeneID" id="106457579"/>
<evidence type="ECO:0000256" key="5">
    <source>
        <dbReference type="ARBA" id="ARBA00023242"/>
    </source>
</evidence>